<evidence type="ECO:0000256" key="1">
    <source>
        <dbReference type="ARBA" id="ARBA00001974"/>
    </source>
</evidence>
<dbReference type="InterPro" id="IPR051205">
    <property type="entry name" value="UbiH/COQ6_monooxygenase"/>
</dbReference>
<proteinExistence type="inferred from homology"/>
<dbReference type="NCBIfam" id="TIGR01988">
    <property type="entry name" value="Ubi-OHases"/>
    <property type="match status" value="1"/>
</dbReference>
<comment type="pathway">
    <text evidence="2">Cofactor biosynthesis; ubiquinone biosynthesis.</text>
</comment>
<evidence type="ECO:0000256" key="2">
    <source>
        <dbReference type="ARBA" id="ARBA00004749"/>
    </source>
</evidence>
<evidence type="ECO:0000256" key="7">
    <source>
        <dbReference type="ARBA" id="ARBA00023033"/>
    </source>
</evidence>
<evidence type="ECO:0000313" key="10">
    <source>
        <dbReference type="Proteomes" id="UP000295367"/>
    </source>
</evidence>
<comment type="caution">
    <text evidence="9">The sequence shown here is derived from an EMBL/GenBank/DDBJ whole genome shotgun (WGS) entry which is preliminary data.</text>
</comment>
<dbReference type="RefSeq" id="WP_124946162.1">
    <property type="nucleotide sequence ID" value="NZ_BHVT01000027.1"/>
</dbReference>
<evidence type="ECO:0000313" key="9">
    <source>
        <dbReference type="EMBL" id="TCV84691.1"/>
    </source>
</evidence>
<dbReference type="InterPro" id="IPR018168">
    <property type="entry name" value="Ubi_Hdrlase_CS"/>
</dbReference>
<evidence type="ECO:0000256" key="3">
    <source>
        <dbReference type="ARBA" id="ARBA00005349"/>
    </source>
</evidence>
<dbReference type="GO" id="GO:0004497">
    <property type="term" value="F:monooxygenase activity"/>
    <property type="evidence" value="ECO:0007669"/>
    <property type="project" value="UniProtKB-KW"/>
</dbReference>
<gene>
    <name evidence="9" type="ORF">EDC63_11135</name>
</gene>
<keyword evidence="6" id="KW-0560">Oxidoreductase</keyword>
<dbReference type="PRINTS" id="PR00420">
    <property type="entry name" value="RNGMNOXGNASE"/>
</dbReference>
<evidence type="ECO:0000256" key="5">
    <source>
        <dbReference type="ARBA" id="ARBA00022827"/>
    </source>
</evidence>
<protein>
    <submittedName>
        <fullName evidence="9">2-octaprenyl-6-methoxyphenol hydroxylase</fullName>
    </submittedName>
</protein>
<keyword evidence="5" id="KW-0274">FAD</keyword>
<name>A0A4R3Y0D3_9PROT</name>
<dbReference type="EMBL" id="SMCO01000011">
    <property type="protein sequence ID" value="TCV84691.1"/>
    <property type="molecule type" value="Genomic_DNA"/>
</dbReference>
<dbReference type="GO" id="GO:0006744">
    <property type="term" value="P:ubiquinone biosynthetic process"/>
    <property type="evidence" value="ECO:0007669"/>
    <property type="project" value="UniProtKB-UniPathway"/>
</dbReference>
<feature type="domain" description="FAD-binding" evidence="8">
    <location>
        <begin position="5"/>
        <end position="332"/>
    </location>
</feature>
<evidence type="ECO:0000256" key="6">
    <source>
        <dbReference type="ARBA" id="ARBA00023002"/>
    </source>
</evidence>
<dbReference type="SUPFAM" id="SSF51905">
    <property type="entry name" value="FAD/NAD(P)-binding domain"/>
    <property type="match status" value="1"/>
</dbReference>
<dbReference type="Proteomes" id="UP000295367">
    <property type="component" value="Unassembled WGS sequence"/>
</dbReference>
<dbReference type="Pfam" id="PF01494">
    <property type="entry name" value="FAD_binding_3"/>
    <property type="match status" value="1"/>
</dbReference>
<dbReference type="GO" id="GO:0016705">
    <property type="term" value="F:oxidoreductase activity, acting on paired donors, with incorporation or reduction of molecular oxygen"/>
    <property type="evidence" value="ECO:0007669"/>
    <property type="project" value="InterPro"/>
</dbReference>
<comment type="similarity">
    <text evidence="3">Belongs to the UbiH/COQ6 family.</text>
</comment>
<dbReference type="OrthoDB" id="9769565at2"/>
<sequence length="387" mass="41422">MIDHVDVLIVGGGPVGATLALALKASGLQVMVLEARHDFSRKPDPRTLALSYGSKLILERMGIWSALPQPTSIETIHISHEGGLGRSVLSAEQEGIPALGYVVNYAALDQALHEALLQSNVHYLTGAQVTQTRATQSYAVADFDFQGASHQVTARLLALADGGRNQSGVSGAERHVRDYRQTAVVAQVKTELPHKQVAYERFTPDGPVALLPSGDGFALVWTATPEAAEAILQLDDTAFMHRLHAHFGDRLGGFVQAGHRASFPLSLSYTKPVTGPRKVALGNAAQMLHPVAGQGFNLGLRDAWELATEILHVSPSNIGSAEMLAHYSSKRRMDTAGGILFTDALVRVFSNDNPLLHHSRGAALIGLDLLPPLKSLVARKMIFGARG</sequence>
<dbReference type="InterPro" id="IPR036188">
    <property type="entry name" value="FAD/NAD-bd_sf"/>
</dbReference>
<keyword evidence="10" id="KW-1185">Reference proteome</keyword>
<evidence type="ECO:0000256" key="4">
    <source>
        <dbReference type="ARBA" id="ARBA00022630"/>
    </source>
</evidence>
<keyword evidence="4" id="KW-0285">Flavoprotein</keyword>
<keyword evidence="7" id="KW-0503">Monooxygenase</keyword>
<organism evidence="9 10">
    <name type="scientific">Sulfurirhabdus autotrophica</name>
    <dbReference type="NCBI Taxonomy" id="1706046"/>
    <lineage>
        <taxon>Bacteria</taxon>
        <taxon>Pseudomonadati</taxon>
        <taxon>Pseudomonadota</taxon>
        <taxon>Betaproteobacteria</taxon>
        <taxon>Nitrosomonadales</taxon>
        <taxon>Sulfuricellaceae</taxon>
        <taxon>Sulfurirhabdus</taxon>
    </lineage>
</organism>
<dbReference type="PROSITE" id="PS01304">
    <property type="entry name" value="UBIH"/>
    <property type="match status" value="1"/>
</dbReference>
<reference evidence="9 10" key="1">
    <citation type="submission" date="2019-03" db="EMBL/GenBank/DDBJ databases">
        <title>Genomic Encyclopedia of Type Strains, Phase IV (KMG-IV): sequencing the most valuable type-strain genomes for metagenomic binning, comparative biology and taxonomic classification.</title>
        <authorList>
            <person name="Goeker M."/>
        </authorList>
    </citation>
    <scope>NUCLEOTIDE SEQUENCE [LARGE SCALE GENOMIC DNA]</scope>
    <source>
        <strain evidence="9 10">DSM 100309</strain>
    </source>
</reference>
<dbReference type="PANTHER" id="PTHR43876">
    <property type="entry name" value="UBIQUINONE BIOSYNTHESIS MONOOXYGENASE COQ6, MITOCHONDRIAL"/>
    <property type="match status" value="1"/>
</dbReference>
<comment type="cofactor">
    <cofactor evidence="1">
        <name>FAD</name>
        <dbReference type="ChEBI" id="CHEBI:57692"/>
    </cofactor>
</comment>
<dbReference type="AlphaFoldDB" id="A0A4R3Y0D3"/>
<dbReference type="PANTHER" id="PTHR43876:SF7">
    <property type="entry name" value="UBIQUINONE BIOSYNTHESIS MONOOXYGENASE COQ6, MITOCHONDRIAL"/>
    <property type="match status" value="1"/>
</dbReference>
<dbReference type="InterPro" id="IPR002938">
    <property type="entry name" value="FAD-bd"/>
</dbReference>
<dbReference type="GO" id="GO:0071949">
    <property type="term" value="F:FAD binding"/>
    <property type="evidence" value="ECO:0007669"/>
    <property type="project" value="InterPro"/>
</dbReference>
<dbReference type="Gene3D" id="3.50.50.60">
    <property type="entry name" value="FAD/NAD(P)-binding domain"/>
    <property type="match status" value="2"/>
</dbReference>
<evidence type="ECO:0000259" key="8">
    <source>
        <dbReference type="Pfam" id="PF01494"/>
    </source>
</evidence>
<dbReference type="InterPro" id="IPR010971">
    <property type="entry name" value="UbiH/COQ6"/>
</dbReference>
<dbReference type="UniPathway" id="UPA00232"/>
<accession>A0A4R3Y0D3</accession>